<dbReference type="Pfam" id="PF20067">
    <property type="entry name" value="SSL_N"/>
    <property type="match status" value="1"/>
</dbReference>
<keyword evidence="5" id="KW-1133">Transmembrane helix</keyword>
<keyword evidence="4" id="KW-0325">Glycoprotein</keyword>
<dbReference type="GO" id="GO:0005773">
    <property type="term" value="C:vacuole"/>
    <property type="evidence" value="ECO:0007669"/>
    <property type="project" value="UniProtKB-SubCell"/>
</dbReference>
<evidence type="ECO:0000256" key="2">
    <source>
        <dbReference type="ARBA" id="ARBA00009191"/>
    </source>
</evidence>
<evidence type="ECO:0000313" key="8">
    <source>
        <dbReference type="Proteomes" id="UP001604277"/>
    </source>
</evidence>
<dbReference type="FunFam" id="2.120.10.30:FF:000066">
    <property type="entry name" value="ABC transporter permease protein"/>
    <property type="match status" value="1"/>
</dbReference>
<evidence type="ECO:0000256" key="3">
    <source>
        <dbReference type="ARBA" id="ARBA00022554"/>
    </source>
</evidence>
<dbReference type="Gene3D" id="2.120.10.30">
    <property type="entry name" value="TolB, C-terminal domain"/>
    <property type="match status" value="1"/>
</dbReference>
<comment type="similarity">
    <text evidence="2">Belongs to the strictosidine synthase family.</text>
</comment>
<keyword evidence="3" id="KW-0926">Vacuole</keyword>
<feature type="transmembrane region" description="Helical" evidence="5">
    <location>
        <begin position="7"/>
        <end position="25"/>
    </location>
</feature>
<dbReference type="EMBL" id="JBFOLJ010000026">
    <property type="protein sequence ID" value="KAL2458825.1"/>
    <property type="molecule type" value="Genomic_DNA"/>
</dbReference>
<feature type="domain" description="Strictosidine synthase conserved region" evidence="6">
    <location>
        <begin position="145"/>
        <end position="229"/>
    </location>
</feature>
<evidence type="ECO:0000313" key="7">
    <source>
        <dbReference type="EMBL" id="KAL2458825.1"/>
    </source>
</evidence>
<accession>A0ABD1P4P1</accession>
<proteinExistence type="inferred from homology"/>
<dbReference type="Proteomes" id="UP001604277">
    <property type="component" value="Unassembled WGS sequence"/>
</dbReference>
<keyword evidence="5" id="KW-0472">Membrane</keyword>
<keyword evidence="5" id="KW-0812">Transmembrane</keyword>
<name>A0ABD1P4P1_9LAMI</name>
<comment type="subcellular location">
    <subcellularLocation>
        <location evidence="1">Vacuole</location>
    </subcellularLocation>
</comment>
<dbReference type="InterPro" id="IPR018119">
    <property type="entry name" value="Strictosidine_synth_cons-reg"/>
</dbReference>
<evidence type="ECO:0000256" key="1">
    <source>
        <dbReference type="ARBA" id="ARBA00004116"/>
    </source>
</evidence>
<evidence type="ECO:0000256" key="4">
    <source>
        <dbReference type="ARBA" id="ARBA00023180"/>
    </source>
</evidence>
<dbReference type="PANTHER" id="PTHR10426">
    <property type="entry name" value="STRICTOSIDINE SYNTHASE-RELATED"/>
    <property type="match status" value="1"/>
</dbReference>
<protein>
    <submittedName>
        <fullName evidence="7">Protein STRICTOSIDINE SYNTHASE-LIKE 5</fullName>
    </submittedName>
</protein>
<evidence type="ECO:0000256" key="5">
    <source>
        <dbReference type="SAM" id="Phobius"/>
    </source>
</evidence>
<sequence length="354" mass="38866">MRTCSGILIVSALAIAIQVFVLLPISPDLLHLPPTSSIPSNSKLQEVNKLGEGILKKPEAIAVDKKGVLYTATRDGWIIRLHRNGSWENWRHIESDSLLGITATAAGDLVVCDAEKGLLKVGEDGVTVLASHVNGAKISFADDVIESADGSLFFSIASTKFGFHNWHLDLLEGKSNGQLLKYNSSSKETSILLDNLGFANGVALSTDQDYLIICETMKFRCLKHWLKEEKKGQTEIFIDNLPGGPDNINLAPDGSFWIAVLDIELFPKTLEFVHRSRAIKHFFGCFPKLSKWTIGAYNKAMVINVASDGKIVRSFDDPTGKVMSFVTSALEFENHLYLGSLNCDFIGKLQLTTP</sequence>
<gene>
    <name evidence="7" type="ORF">Fot_55388</name>
</gene>
<organism evidence="7 8">
    <name type="scientific">Forsythia ovata</name>
    <dbReference type="NCBI Taxonomy" id="205694"/>
    <lineage>
        <taxon>Eukaryota</taxon>
        <taxon>Viridiplantae</taxon>
        <taxon>Streptophyta</taxon>
        <taxon>Embryophyta</taxon>
        <taxon>Tracheophyta</taxon>
        <taxon>Spermatophyta</taxon>
        <taxon>Magnoliopsida</taxon>
        <taxon>eudicotyledons</taxon>
        <taxon>Gunneridae</taxon>
        <taxon>Pentapetalae</taxon>
        <taxon>asterids</taxon>
        <taxon>lamiids</taxon>
        <taxon>Lamiales</taxon>
        <taxon>Oleaceae</taxon>
        <taxon>Forsythieae</taxon>
        <taxon>Forsythia</taxon>
    </lineage>
</organism>
<dbReference type="PANTHER" id="PTHR10426:SF68">
    <property type="entry name" value="OS07G0614000 PROTEIN"/>
    <property type="match status" value="1"/>
</dbReference>
<comment type="caution">
    <text evidence="7">The sequence shown here is derived from an EMBL/GenBank/DDBJ whole genome shotgun (WGS) entry which is preliminary data.</text>
</comment>
<dbReference type="AlphaFoldDB" id="A0ABD1P4P1"/>
<dbReference type="InterPro" id="IPR011042">
    <property type="entry name" value="6-blade_b-propeller_TolB-like"/>
</dbReference>
<dbReference type="SUPFAM" id="SSF63829">
    <property type="entry name" value="Calcium-dependent phosphotriesterase"/>
    <property type="match status" value="1"/>
</dbReference>
<dbReference type="Pfam" id="PF03088">
    <property type="entry name" value="Str_synth"/>
    <property type="match status" value="1"/>
</dbReference>
<keyword evidence="8" id="KW-1185">Reference proteome</keyword>
<evidence type="ECO:0000259" key="6">
    <source>
        <dbReference type="Pfam" id="PF03088"/>
    </source>
</evidence>
<reference evidence="8" key="1">
    <citation type="submission" date="2024-07" db="EMBL/GenBank/DDBJ databases">
        <title>Two chromosome-level genome assemblies of Korean endemic species Abeliophyllum distichum and Forsythia ovata (Oleaceae).</title>
        <authorList>
            <person name="Jang H."/>
        </authorList>
    </citation>
    <scope>NUCLEOTIDE SEQUENCE [LARGE SCALE GENOMIC DNA]</scope>
</reference>